<feature type="transmembrane region" description="Helical" evidence="1">
    <location>
        <begin position="100"/>
        <end position="120"/>
    </location>
</feature>
<dbReference type="AlphaFoldDB" id="A0A5C5Z0R5"/>
<protein>
    <recommendedName>
        <fullName evidence="4">DUF819 domain-containing protein</fullName>
    </recommendedName>
</protein>
<dbReference type="Pfam" id="PF05684">
    <property type="entry name" value="DUF819"/>
    <property type="match status" value="1"/>
</dbReference>
<keyword evidence="1" id="KW-0472">Membrane</keyword>
<sequence>MTSLISPDDHWVIWTSLVGVSALSLYLEQNYSLFQKITGALVAMVGGMILSNIGFLPTESPSYDIVWDYIIPLTIPLLLMKTDIRRIVKETGRMFWAFHLSALGTVLGSVVAVVLLHSLVPSLERIVPAMTGSYIGGSVNFVALVATFEPPEDLVNATIVADNGIMAIYFLILIALPSSVFVRKLFPANDKTISFTTQTSDQKNGIWGAQEISLLDIASVLSIAFAIATLSVKISDYCSNPSLHFMVRSLLGQKYILLTTFAVAFPMLFPKYAKQLNGSEVLGAFFIFIFFTMIGIPASLKTVFLEAPTMILFCAIVLAGNFLTTFALGKLFKFELEELVLAAVVTSGGPMNGAAIATSKGWHALVVPSLLIGVWGYVIGNYTGYLVGALLGVLF</sequence>
<dbReference type="RefSeq" id="WP_146395334.1">
    <property type="nucleotide sequence ID" value="NZ_SJPJ01000001.1"/>
</dbReference>
<feature type="transmembrane region" description="Helical" evidence="1">
    <location>
        <begin position="370"/>
        <end position="394"/>
    </location>
</feature>
<evidence type="ECO:0000256" key="1">
    <source>
        <dbReference type="SAM" id="Phobius"/>
    </source>
</evidence>
<keyword evidence="1" id="KW-1133">Transmembrane helix</keyword>
<name>A0A5C5Z0R5_9BACT</name>
<dbReference type="PANTHER" id="PTHR34289:SF8">
    <property type="entry name" value="DUF819 DOMAIN-CONTAINING PROTEIN"/>
    <property type="match status" value="1"/>
</dbReference>
<keyword evidence="3" id="KW-1185">Reference proteome</keyword>
<feature type="transmembrane region" description="Helical" evidence="1">
    <location>
        <begin position="252"/>
        <end position="269"/>
    </location>
</feature>
<feature type="transmembrane region" description="Helical" evidence="1">
    <location>
        <begin position="39"/>
        <end position="56"/>
    </location>
</feature>
<evidence type="ECO:0000313" key="2">
    <source>
        <dbReference type="EMBL" id="TWT80283.1"/>
    </source>
</evidence>
<gene>
    <name evidence="2" type="ORF">CA13_16960</name>
</gene>
<reference evidence="2 3" key="1">
    <citation type="submission" date="2019-02" db="EMBL/GenBank/DDBJ databases">
        <title>Deep-cultivation of Planctomycetes and their phenomic and genomic characterization uncovers novel biology.</title>
        <authorList>
            <person name="Wiegand S."/>
            <person name="Jogler M."/>
            <person name="Boedeker C."/>
            <person name="Pinto D."/>
            <person name="Vollmers J."/>
            <person name="Rivas-Marin E."/>
            <person name="Kohn T."/>
            <person name="Peeters S.H."/>
            <person name="Heuer A."/>
            <person name="Rast P."/>
            <person name="Oberbeckmann S."/>
            <person name="Bunk B."/>
            <person name="Jeske O."/>
            <person name="Meyerdierks A."/>
            <person name="Storesund J.E."/>
            <person name="Kallscheuer N."/>
            <person name="Luecker S."/>
            <person name="Lage O.M."/>
            <person name="Pohl T."/>
            <person name="Merkel B.J."/>
            <person name="Hornburger P."/>
            <person name="Mueller R.-W."/>
            <person name="Bruemmer F."/>
            <person name="Labrenz M."/>
            <person name="Spormann A.M."/>
            <person name="Op Den Camp H."/>
            <person name="Overmann J."/>
            <person name="Amann R."/>
            <person name="Jetten M.S.M."/>
            <person name="Mascher T."/>
            <person name="Medema M.H."/>
            <person name="Devos D.P."/>
            <person name="Kaster A.-K."/>
            <person name="Ovreas L."/>
            <person name="Rohde M."/>
            <person name="Galperin M.Y."/>
            <person name="Jogler C."/>
        </authorList>
    </citation>
    <scope>NUCLEOTIDE SEQUENCE [LARGE SCALE GENOMIC DNA]</scope>
    <source>
        <strain evidence="2 3">CA13</strain>
    </source>
</reference>
<feature type="transmembrane region" description="Helical" evidence="1">
    <location>
        <begin position="212"/>
        <end position="232"/>
    </location>
</feature>
<evidence type="ECO:0000313" key="3">
    <source>
        <dbReference type="Proteomes" id="UP000315010"/>
    </source>
</evidence>
<keyword evidence="1" id="KW-0812">Transmembrane</keyword>
<comment type="caution">
    <text evidence="2">The sequence shown here is derived from an EMBL/GenBank/DDBJ whole genome shotgun (WGS) entry which is preliminary data.</text>
</comment>
<feature type="transmembrane region" description="Helical" evidence="1">
    <location>
        <begin position="339"/>
        <end position="358"/>
    </location>
</feature>
<feature type="transmembrane region" description="Helical" evidence="1">
    <location>
        <begin position="310"/>
        <end position="332"/>
    </location>
</feature>
<dbReference type="Proteomes" id="UP000315010">
    <property type="component" value="Unassembled WGS sequence"/>
</dbReference>
<proteinExistence type="predicted"/>
<evidence type="ECO:0008006" key="4">
    <source>
        <dbReference type="Google" id="ProtNLM"/>
    </source>
</evidence>
<feature type="transmembrane region" description="Helical" evidence="1">
    <location>
        <begin position="281"/>
        <end position="298"/>
    </location>
</feature>
<feature type="transmembrane region" description="Helical" evidence="1">
    <location>
        <begin position="12"/>
        <end position="27"/>
    </location>
</feature>
<dbReference type="InterPro" id="IPR008537">
    <property type="entry name" value="DUF819"/>
</dbReference>
<accession>A0A5C5Z0R5</accession>
<dbReference type="PANTHER" id="PTHR34289">
    <property type="entry name" value="PROTEIN, PUTATIVE (DUF819)-RELATED"/>
    <property type="match status" value="1"/>
</dbReference>
<feature type="transmembrane region" description="Helical" evidence="1">
    <location>
        <begin position="164"/>
        <end position="182"/>
    </location>
</feature>
<organism evidence="2 3">
    <name type="scientific">Novipirellula herctigrandis</name>
    <dbReference type="NCBI Taxonomy" id="2527986"/>
    <lineage>
        <taxon>Bacteria</taxon>
        <taxon>Pseudomonadati</taxon>
        <taxon>Planctomycetota</taxon>
        <taxon>Planctomycetia</taxon>
        <taxon>Pirellulales</taxon>
        <taxon>Pirellulaceae</taxon>
        <taxon>Novipirellula</taxon>
    </lineage>
</organism>
<dbReference type="EMBL" id="SJPJ01000001">
    <property type="protein sequence ID" value="TWT80283.1"/>
    <property type="molecule type" value="Genomic_DNA"/>
</dbReference>
<dbReference type="OrthoDB" id="653763at2"/>